<evidence type="ECO:0000313" key="1">
    <source>
        <dbReference type="EMBL" id="CAJ0960258.1"/>
    </source>
</evidence>
<sequence length="201" mass="21944">MCKVYGAESRVYDVYGADAGCVGSEQILFLSLTLTGTGDMERSLSVVYHSRSDVSSQRRSWMTPFSAMGVEAAGCCEGARVTSEDPGNLQYSTETADAASTHIATRGSVPTHYHTRLRPHTLPHEAASTHIATRGSVPTHYHTRLRPHTLPHEAASTHIATRGSVPTHYHTRLRPHTLPHEAASTHIATQGSVPTHYHMRL</sequence>
<comment type="caution">
    <text evidence="1">The sequence shown here is derived from an EMBL/GenBank/DDBJ whole genome shotgun (WGS) entry which is preliminary data.</text>
</comment>
<protein>
    <submittedName>
        <fullName evidence="1">Uncharacterized protein</fullName>
    </submittedName>
</protein>
<gene>
    <name evidence="1" type="ORF">RIMI_LOCUS17201029</name>
</gene>
<evidence type="ECO:0000313" key="2">
    <source>
        <dbReference type="Proteomes" id="UP001176940"/>
    </source>
</evidence>
<reference evidence="1" key="1">
    <citation type="submission" date="2023-07" db="EMBL/GenBank/DDBJ databases">
        <authorList>
            <person name="Stuckert A."/>
        </authorList>
    </citation>
    <scope>NUCLEOTIDE SEQUENCE</scope>
</reference>
<dbReference type="Proteomes" id="UP001176940">
    <property type="component" value="Unassembled WGS sequence"/>
</dbReference>
<feature type="non-terminal residue" evidence="1">
    <location>
        <position position="201"/>
    </location>
</feature>
<organism evidence="1 2">
    <name type="scientific">Ranitomeya imitator</name>
    <name type="common">mimic poison frog</name>
    <dbReference type="NCBI Taxonomy" id="111125"/>
    <lineage>
        <taxon>Eukaryota</taxon>
        <taxon>Metazoa</taxon>
        <taxon>Chordata</taxon>
        <taxon>Craniata</taxon>
        <taxon>Vertebrata</taxon>
        <taxon>Euteleostomi</taxon>
        <taxon>Amphibia</taxon>
        <taxon>Batrachia</taxon>
        <taxon>Anura</taxon>
        <taxon>Neobatrachia</taxon>
        <taxon>Hyloidea</taxon>
        <taxon>Dendrobatidae</taxon>
        <taxon>Dendrobatinae</taxon>
        <taxon>Ranitomeya</taxon>
    </lineage>
</organism>
<dbReference type="EMBL" id="CAUEEQ010049647">
    <property type="protein sequence ID" value="CAJ0960258.1"/>
    <property type="molecule type" value="Genomic_DNA"/>
</dbReference>
<accession>A0ABN9M6H5</accession>
<keyword evidence="2" id="KW-1185">Reference proteome</keyword>
<proteinExistence type="predicted"/>
<name>A0ABN9M6H5_9NEOB</name>